<dbReference type="AlphaFoldDB" id="A0A0E9S4S4"/>
<reference evidence="1" key="2">
    <citation type="journal article" date="2015" name="Fish Shellfish Immunol.">
        <title>Early steps in the European eel (Anguilla anguilla)-Vibrio vulnificus interaction in the gills: Role of the RtxA13 toxin.</title>
        <authorList>
            <person name="Callol A."/>
            <person name="Pajuelo D."/>
            <person name="Ebbesson L."/>
            <person name="Teles M."/>
            <person name="MacKenzie S."/>
            <person name="Amaro C."/>
        </authorList>
    </citation>
    <scope>NUCLEOTIDE SEQUENCE</scope>
</reference>
<proteinExistence type="predicted"/>
<protein>
    <submittedName>
        <fullName evidence="1">Uncharacterized protein</fullName>
    </submittedName>
</protein>
<reference evidence="1" key="1">
    <citation type="submission" date="2014-11" db="EMBL/GenBank/DDBJ databases">
        <authorList>
            <person name="Amaro Gonzalez C."/>
        </authorList>
    </citation>
    <scope>NUCLEOTIDE SEQUENCE</scope>
</reference>
<organism evidence="1">
    <name type="scientific">Anguilla anguilla</name>
    <name type="common">European freshwater eel</name>
    <name type="synonym">Muraena anguilla</name>
    <dbReference type="NCBI Taxonomy" id="7936"/>
    <lineage>
        <taxon>Eukaryota</taxon>
        <taxon>Metazoa</taxon>
        <taxon>Chordata</taxon>
        <taxon>Craniata</taxon>
        <taxon>Vertebrata</taxon>
        <taxon>Euteleostomi</taxon>
        <taxon>Actinopterygii</taxon>
        <taxon>Neopterygii</taxon>
        <taxon>Teleostei</taxon>
        <taxon>Anguilliformes</taxon>
        <taxon>Anguillidae</taxon>
        <taxon>Anguilla</taxon>
    </lineage>
</organism>
<sequence>MKTRHRGKTKQLANHAEDPACRVPLRVINLNQKIFTQ</sequence>
<name>A0A0E9S4S4_ANGAN</name>
<evidence type="ECO:0000313" key="1">
    <source>
        <dbReference type="EMBL" id="JAH35675.1"/>
    </source>
</evidence>
<accession>A0A0E9S4S4</accession>
<dbReference type="EMBL" id="GBXM01072902">
    <property type="protein sequence ID" value="JAH35675.1"/>
    <property type="molecule type" value="Transcribed_RNA"/>
</dbReference>